<reference evidence="4 5" key="1">
    <citation type="submission" date="2023-07" db="EMBL/GenBank/DDBJ databases">
        <title>Sequencing the genomes of 1000 actinobacteria strains.</title>
        <authorList>
            <person name="Klenk H.-P."/>
        </authorList>
    </citation>
    <scope>NUCLEOTIDE SEQUENCE [LARGE SCALE GENOMIC DNA]</scope>
    <source>
        <strain evidence="4 5">DSM 19426</strain>
    </source>
</reference>
<dbReference type="SMART" id="SM00331">
    <property type="entry name" value="PP2C_SIG"/>
    <property type="match status" value="1"/>
</dbReference>
<dbReference type="InterPro" id="IPR036457">
    <property type="entry name" value="PPM-type-like_dom_sf"/>
</dbReference>
<feature type="transmembrane region" description="Helical" evidence="2">
    <location>
        <begin position="91"/>
        <end position="109"/>
    </location>
</feature>
<keyword evidence="1" id="KW-0378">Hydrolase</keyword>
<feature type="transmembrane region" description="Helical" evidence="2">
    <location>
        <begin position="47"/>
        <end position="71"/>
    </location>
</feature>
<dbReference type="InterPro" id="IPR001932">
    <property type="entry name" value="PPM-type_phosphatase-like_dom"/>
</dbReference>
<keyword evidence="2" id="KW-1133">Transmembrane helix</keyword>
<evidence type="ECO:0000259" key="3">
    <source>
        <dbReference type="SMART" id="SM00331"/>
    </source>
</evidence>
<dbReference type="SUPFAM" id="SSF81606">
    <property type="entry name" value="PP2C-like"/>
    <property type="match status" value="1"/>
</dbReference>
<gene>
    <name evidence="4" type="ORF">J2S63_003072</name>
</gene>
<dbReference type="EMBL" id="JAVDYG010000001">
    <property type="protein sequence ID" value="MDR7363519.1"/>
    <property type="molecule type" value="Genomic_DNA"/>
</dbReference>
<dbReference type="Pfam" id="PF07228">
    <property type="entry name" value="SpoIIE"/>
    <property type="match status" value="1"/>
</dbReference>
<evidence type="ECO:0000256" key="1">
    <source>
        <dbReference type="ARBA" id="ARBA00022801"/>
    </source>
</evidence>
<evidence type="ECO:0000313" key="5">
    <source>
        <dbReference type="Proteomes" id="UP001183648"/>
    </source>
</evidence>
<feature type="domain" description="PPM-type phosphatase" evidence="3">
    <location>
        <begin position="141"/>
        <end position="350"/>
    </location>
</feature>
<accession>A0ABU2BYR5</accession>
<evidence type="ECO:0000313" key="4">
    <source>
        <dbReference type="EMBL" id="MDR7363519.1"/>
    </source>
</evidence>
<dbReference type="PANTHER" id="PTHR43156">
    <property type="entry name" value="STAGE II SPORULATION PROTEIN E-RELATED"/>
    <property type="match status" value="1"/>
</dbReference>
<proteinExistence type="predicted"/>
<dbReference type="RefSeq" id="WP_310304004.1">
    <property type="nucleotide sequence ID" value="NZ_BAAAPS010000003.1"/>
</dbReference>
<comment type="caution">
    <text evidence="4">The sequence shown here is derived from an EMBL/GenBank/DDBJ whole genome shotgun (WGS) entry which is preliminary data.</text>
</comment>
<protein>
    <submittedName>
        <fullName evidence="4">Membrane protein</fullName>
    </submittedName>
</protein>
<evidence type="ECO:0000256" key="2">
    <source>
        <dbReference type="SAM" id="Phobius"/>
    </source>
</evidence>
<keyword evidence="2" id="KW-0812">Transmembrane</keyword>
<dbReference type="InterPro" id="IPR052016">
    <property type="entry name" value="Bact_Sigma-Reg"/>
</dbReference>
<sequence length="372" mass="39715">MRQERGWLHHDQSARVGAMVAGLWLVAMTVVNLTFRSTFVPDPLVTLAPLAVCAVLPTRVTAAVALVTVAWSGWSGAYNDVWDTAQQWVRFSSVVLISGAAVLIAAVRIRREAEFERVSHIAEAAQRVILPVLPDSAAEVLVQARYRSASRDALVGGDLYDCSLTSGKVRFLIGDARGKGIGAVEQAARVIRAFRQSSGVQDDLGALAHDMDAYLQAFLDDEGFVTALLVDVTTPGRLTLASCGHPPPLLLRRDGTARLLDLPPGLPLGLGDSAVAVDFAWSPGDRLLLYTDGLSEARDDSGRFLAPIDLAPTVASHPLEDALDAVLDQARRHVPGRLLTDDLAVVLLENTGERRPARFGGRLVESAAGLAG</sequence>
<dbReference type="Gene3D" id="3.60.40.10">
    <property type="entry name" value="PPM-type phosphatase domain"/>
    <property type="match status" value="1"/>
</dbReference>
<dbReference type="PANTHER" id="PTHR43156:SF2">
    <property type="entry name" value="STAGE II SPORULATION PROTEIN E"/>
    <property type="match status" value="1"/>
</dbReference>
<keyword evidence="5" id="KW-1185">Reference proteome</keyword>
<organism evidence="4 5">
    <name type="scientific">Nocardioides marmoribigeumensis</name>
    <dbReference type="NCBI Taxonomy" id="433649"/>
    <lineage>
        <taxon>Bacteria</taxon>
        <taxon>Bacillati</taxon>
        <taxon>Actinomycetota</taxon>
        <taxon>Actinomycetes</taxon>
        <taxon>Propionibacteriales</taxon>
        <taxon>Nocardioidaceae</taxon>
        <taxon>Nocardioides</taxon>
    </lineage>
</organism>
<keyword evidence="2" id="KW-0472">Membrane</keyword>
<name>A0ABU2BYR5_9ACTN</name>
<dbReference type="Proteomes" id="UP001183648">
    <property type="component" value="Unassembled WGS sequence"/>
</dbReference>
<feature type="transmembrane region" description="Helical" evidence="2">
    <location>
        <begin position="16"/>
        <end position="35"/>
    </location>
</feature>